<dbReference type="Proteomes" id="UP000008312">
    <property type="component" value="Unassembled WGS sequence"/>
</dbReference>
<keyword evidence="4" id="KW-1185">Reference proteome</keyword>
<dbReference type="PRINTS" id="PR00081">
    <property type="entry name" value="GDHRDH"/>
</dbReference>
<dbReference type="GO" id="GO:0016616">
    <property type="term" value="F:oxidoreductase activity, acting on the CH-OH group of donors, NAD or NADP as acceptor"/>
    <property type="evidence" value="ECO:0007669"/>
    <property type="project" value="TreeGrafter"/>
</dbReference>
<dbReference type="GeneID" id="24922729"/>
<dbReference type="Pfam" id="PF00106">
    <property type="entry name" value="adh_short"/>
    <property type="match status" value="1"/>
</dbReference>
<reference evidence="3" key="1">
    <citation type="submission" date="2010-02" db="EMBL/GenBank/DDBJ databases">
        <title>Sequencing and annotation of the Blastocystis hominis genome.</title>
        <authorList>
            <person name="Wincker P."/>
        </authorList>
    </citation>
    <scope>NUCLEOTIDE SEQUENCE</scope>
    <source>
        <strain evidence="3">Singapore isolate B</strain>
    </source>
</reference>
<dbReference type="CDD" id="cd05233">
    <property type="entry name" value="SDR_c"/>
    <property type="match status" value="1"/>
</dbReference>
<organism evidence="3">
    <name type="scientific">Blastocystis hominis</name>
    <dbReference type="NCBI Taxonomy" id="12968"/>
    <lineage>
        <taxon>Eukaryota</taxon>
        <taxon>Sar</taxon>
        <taxon>Stramenopiles</taxon>
        <taxon>Bigyra</taxon>
        <taxon>Opalozoa</taxon>
        <taxon>Opalinata</taxon>
        <taxon>Blastocystidae</taxon>
        <taxon>Blastocystis</taxon>
    </lineage>
</organism>
<evidence type="ECO:0000256" key="2">
    <source>
        <dbReference type="ARBA" id="ARBA00023002"/>
    </source>
</evidence>
<sequence>MRRSRVKINGRTALITGGASGIGLATAKLFAETGMNVVIWDKNMDNLQKTKDEVLKHMKKGFLFMQQHVDVSSKQQIETAHSELSKTLSDCGISPVSIIVNNAGSGASECV</sequence>
<keyword evidence="2" id="KW-0560">Oxidoreductase</keyword>
<dbReference type="InParanoid" id="D8M5E3"/>
<comment type="similarity">
    <text evidence="1">Belongs to the short-chain dehydrogenases/reductases (SDR) family.</text>
</comment>
<dbReference type="InterPro" id="IPR036291">
    <property type="entry name" value="NAD(P)-bd_dom_sf"/>
</dbReference>
<dbReference type="Gene3D" id="3.40.50.720">
    <property type="entry name" value="NAD(P)-binding Rossmann-like Domain"/>
    <property type="match status" value="1"/>
</dbReference>
<protein>
    <submittedName>
        <fullName evidence="3">Uncharacterized protein</fullName>
    </submittedName>
</protein>
<dbReference type="PANTHER" id="PTHR24322:SF736">
    <property type="entry name" value="RETINOL DEHYDROGENASE 10"/>
    <property type="match status" value="1"/>
</dbReference>
<dbReference type="InterPro" id="IPR002347">
    <property type="entry name" value="SDR_fam"/>
</dbReference>
<proteinExistence type="inferred from homology"/>
<dbReference type="SUPFAM" id="SSF51735">
    <property type="entry name" value="NAD(P)-binding Rossmann-fold domains"/>
    <property type="match status" value="1"/>
</dbReference>
<name>D8M5E3_BLAHO</name>
<accession>D8M5E3</accession>
<dbReference type="RefSeq" id="XP_012897330.1">
    <property type="nucleotide sequence ID" value="XM_013041876.1"/>
</dbReference>
<gene>
    <name evidence="3" type="ORF">GSBLH_T00006605001</name>
</gene>
<dbReference type="PANTHER" id="PTHR24322">
    <property type="entry name" value="PKSB"/>
    <property type="match status" value="1"/>
</dbReference>
<evidence type="ECO:0000256" key="1">
    <source>
        <dbReference type="ARBA" id="ARBA00006484"/>
    </source>
</evidence>
<dbReference type="EMBL" id="FN668658">
    <property type="protein sequence ID" value="CBK23282.2"/>
    <property type="molecule type" value="Genomic_DNA"/>
</dbReference>
<evidence type="ECO:0000313" key="3">
    <source>
        <dbReference type="EMBL" id="CBK23282.2"/>
    </source>
</evidence>
<dbReference type="AlphaFoldDB" id="D8M5E3"/>
<dbReference type="OrthoDB" id="37659at2759"/>
<evidence type="ECO:0000313" key="4">
    <source>
        <dbReference type="Proteomes" id="UP000008312"/>
    </source>
</evidence>